<dbReference type="KEGG" id="vsh:BSZ05_22050"/>
<protein>
    <recommendedName>
        <fullName evidence="1">Antirepressor protein C-terminal domain-containing protein</fullName>
    </recommendedName>
</protein>
<proteinExistence type="predicted"/>
<evidence type="ECO:0000313" key="2">
    <source>
        <dbReference type="EMBL" id="ASI92484.1"/>
    </source>
</evidence>
<dbReference type="RefSeq" id="WP_161493989.1">
    <property type="nucleotide sequence ID" value="NZ_CP018309.1"/>
</dbReference>
<name>A0AAN1FKT4_9VIBR</name>
<dbReference type="AlphaFoldDB" id="A0AAN1FKT4"/>
<dbReference type="InterPro" id="IPR014054">
    <property type="entry name" value="Phage_regulatory_Rha"/>
</dbReference>
<organism evidence="2 3">
    <name type="scientific">Vibrio mediterranei</name>
    <dbReference type="NCBI Taxonomy" id="689"/>
    <lineage>
        <taxon>Bacteria</taxon>
        <taxon>Pseudomonadati</taxon>
        <taxon>Pseudomonadota</taxon>
        <taxon>Gammaproteobacteria</taxon>
        <taxon>Vibrionales</taxon>
        <taxon>Vibrionaceae</taxon>
        <taxon>Vibrio</taxon>
    </lineage>
</organism>
<dbReference type="Pfam" id="PF09669">
    <property type="entry name" value="Phage_pRha"/>
    <property type="match status" value="1"/>
</dbReference>
<accession>A0AAN1FKT4</accession>
<feature type="domain" description="Antirepressor protein C-terminal" evidence="1">
    <location>
        <begin position="122"/>
        <end position="218"/>
    </location>
</feature>
<sequence length="233" mass="26754">MKPIVHENELTMSSLEISEITGKRHDHVIRDISNMLVTLDIDAPQIWGTQIYGNNNTRKVALLNKELTITLISGYDVKMRHAITKRWLELENKQSFTLPDFTNPAEAARAWADEVEQKQVAEQQLIEQKPKVEFYDNLVERHALMTATQVAQKHNISAVKLNRFLEEIGGVYDGRVKRGRVFTQSFIQQKLGELKQTELGYSQALFTPAGEMWVAERLYSEGIVSSSYKSWMQ</sequence>
<evidence type="ECO:0000259" key="1">
    <source>
        <dbReference type="Pfam" id="PF03374"/>
    </source>
</evidence>
<dbReference type="GO" id="GO:0003677">
    <property type="term" value="F:DNA binding"/>
    <property type="evidence" value="ECO:0007669"/>
    <property type="project" value="InterPro"/>
</dbReference>
<reference evidence="3" key="1">
    <citation type="submission" date="2016-12" db="EMBL/GenBank/DDBJ databases">
        <title>Comparative genomic analysis reveals the diversity, evolution, and environmental adaptation strategies of the genus Vibrio.</title>
        <authorList>
            <person name="Lin H."/>
            <person name="Wang X."/>
            <person name="Zhang X.-H."/>
        </authorList>
    </citation>
    <scope>NUCLEOTIDE SEQUENCE [LARGE SCALE GENOMIC DNA]</scope>
    <source>
        <strain evidence="3">QT6D1</strain>
    </source>
</reference>
<dbReference type="EMBL" id="CP018309">
    <property type="protein sequence ID" value="ASI92484.1"/>
    <property type="molecule type" value="Genomic_DNA"/>
</dbReference>
<dbReference type="Pfam" id="PF03374">
    <property type="entry name" value="ANT"/>
    <property type="match status" value="1"/>
</dbReference>
<gene>
    <name evidence="2" type="ORF">BSZ05_22050</name>
</gene>
<evidence type="ECO:0000313" key="3">
    <source>
        <dbReference type="Proteomes" id="UP000197092"/>
    </source>
</evidence>
<dbReference type="InterPro" id="IPR005039">
    <property type="entry name" value="Ant_C"/>
</dbReference>
<dbReference type="Proteomes" id="UP000197092">
    <property type="component" value="Chromosome 2"/>
</dbReference>